<dbReference type="Proteomes" id="UP000664859">
    <property type="component" value="Unassembled WGS sequence"/>
</dbReference>
<name>A0A835Z1S5_9STRA</name>
<dbReference type="AlphaFoldDB" id="A0A835Z1S5"/>
<gene>
    <name evidence="1" type="ORF">JKP88DRAFT_244675</name>
</gene>
<dbReference type="EMBL" id="JAFCMP010000157">
    <property type="protein sequence ID" value="KAG5184679.1"/>
    <property type="molecule type" value="Genomic_DNA"/>
</dbReference>
<evidence type="ECO:0000313" key="1">
    <source>
        <dbReference type="EMBL" id="KAG5184679.1"/>
    </source>
</evidence>
<keyword evidence="2" id="KW-1185">Reference proteome</keyword>
<organism evidence="1 2">
    <name type="scientific">Tribonema minus</name>
    <dbReference type="NCBI Taxonomy" id="303371"/>
    <lineage>
        <taxon>Eukaryota</taxon>
        <taxon>Sar</taxon>
        <taxon>Stramenopiles</taxon>
        <taxon>Ochrophyta</taxon>
        <taxon>PX clade</taxon>
        <taxon>Xanthophyceae</taxon>
        <taxon>Tribonematales</taxon>
        <taxon>Tribonemataceae</taxon>
        <taxon>Tribonema</taxon>
    </lineage>
</organism>
<comment type="caution">
    <text evidence="1">The sequence shown here is derived from an EMBL/GenBank/DDBJ whole genome shotgun (WGS) entry which is preliminary data.</text>
</comment>
<protein>
    <submittedName>
        <fullName evidence="1">Uncharacterized protein</fullName>
    </submittedName>
</protein>
<evidence type="ECO:0000313" key="2">
    <source>
        <dbReference type="Proteomes" id="UP000664859"/>
    </source>
</evidence>
<proteinExistence type="predicted"/>
<sequence>MLCHLPPHAVLEGAHGQLHVVAAEIHGLRMAANAIPDMRGVTALRAAADMLKQRLEHVTGLCAEHKQQQQQQDEREGSQAQQRQACTSVSSSVAAVFNDKQLVEQVLGFVGPGYWLYVAGVSRLLRGRYMAAVVHDWSDLYVAPPLFKTSINSAAVQSTSTLCMAAKSSDTYKLLRTRTVRTAVGRAASVELLDVAATEADMSIDRIVLLGAASTADVAFLNELMSRCDHCDSFVGRVWALFGVHAVENVNHWRALFP</sequence>
<accession>A0A835Z1S5</accession>
<reference evidence="1" key="1">
    <citation type="submission" date="2021-02" db="EMBL/GenBank/DDBJ databases">
        <title>First Annotated Genome of the Yellow-green Alga Tribonema minus.</title>
        <authorList>
            <person name="Mahan K.M."/>
        </authorList>
    </citation>
    <scope>NUCLEOTIDE SEQUENCE</scope>
    <source>
        <strain evidence="1">UTEX B ZZ1240</strain>
    </source>
</reference>